<evidence type="ECO:0000256" key="4">
    <source>
        <dbReference type="ARBA" id="ARBA00022771"/>
    </source>
</evidence>
<dbReference type="GO" id="GO:0004842">
    <property type="term" value="F:ubiquitin-protein transferase activity"/>
    <property type="evidence" value="ECO:0007669"/>
    <property type="project" value="InterPro"/>
</dbReference>
<comment type="subcellular location">
    <subcellularLocation>
        <location evidence="1">Cytoplasm</location>
    </subcellularLocation>
</comment>
<evidence type="ECO:0000256" key="3">
    <source>
        <dbReference type="ARBA" id="ARBA00022723"/>
    </source>
</evidence>
<dbReference type="PANTHER" id="PTHR22605">
    <property type="entry name" value="RZ-TYPE DOMAIN-CONTAINING PROTEIN"/>
    <property type="match status" value="1"/>
</dbReference>
<evidence type="ECO:0000256" key="2">
    <source>
        <dbReference type="ARBA" id="ARBA00022490"/>
    </source>
</evidence>
<keyword evidence="2" id="KW-0963">Cytoplasm</keyword>
<feature type="domain" description="RZ-type" evidence="7">
    <location>
        <begin position="4272"/>
        <end position="4347"/>
    </location>
</feature>
<dbReference type="Proteomes" id="UP000187209">
    <property type="component" value="Unassembled WGS sequence"/>
</dbReference>
<reference evidence="8 9" key="1">
    <citation type="submission" date="2016-11" db="EMBL/GenBank/DDBJ databases">
        <title>The macronuclear genome of Stentor coeruleus: a giant cell with tiny introns.</title>
        <authorList>
            <person name="Slabodnick M."/>
            <person name="Ruby J.G."/>
            <person name="Reiff S.B."/>
            <person name="Swart E.C."/>
            <person name="Gosai S."/>
            <person name="Prabakaran S."/>
            <person name="Witkowska E."/>
            <person name="Larue G.E."/>
            <person name="Fisher S."/>
            <person name="Freeman R.M."/>
            <person name="Gunawardena J."/>
            <person name="Chu W."/>
            <person name="Stover N.A."/>
            <person name="Gregory B.D."/>
            <person name="Nowacki M."/>
            <person name="Derisi J."/>
            <person name="Roy S.W."/>
            <person name="Marshall W.F."/>
            <person name="Sood P."/>
        </authorList>
    </citation>
    <scope>NUCLEOTIDE SEQUENCE [LARGE SCALE GENOMIC DNA]</scope>
    <source>
        <strain evidence="8">WM001</strain>
    </source>
</reference>
<dbReference type="InterPro" id="IPR046439">
    <property type="entry name" value="ZF_RZ_dom"/>
</dbReference>
<evidence type="ECO:0000256" key="1">
    <source>
        <dbReference type="ARBA" id="ARBA00004496"/>
    </source>
</evidence>
<accession>A0A1R2C8K5</accession>
<dbReference type="Gene3D" id="3.40.50.300">
    <property type="entry name" value="P-loop containing nucleotide triphosphate hydrolases"/>
    <property type="match status" value="2"/>
</dbReference>
<keyword evidence="4" id="KW-0863">Zinc-finger</keyword>
<dbReference type="OrthoDB" id="313566at2759"/>
<dbReference type="Pfam" id="PF20173">
    <property type="entry name" value="ZnF_RZ-type"/>
    <property type="match status" value="1"/>
</dbReference>
<evidence type="ECO:0000256" key="5">
    <source>
        <dbReference type="ARBA" id="ARBA00022833"/>
    </source>
</evidence>
<sequence length="4991" mass="586897">MGGSIGKVIRDEPMKKKKIILIFKAQDNEIKNFKFKLMPLGKELKLIRPLKIMIIDKTIRLSKLVFSINENEFPLKFTISAISKQTKSEVYHTEERTISFNENFVIILDFANPLKIHKGIFTLHIEKPQLVLKAILSLIYEKYLSFSLMIYFFTVFNQTFTQEIEYNQDSDDTFNLLQEFSEKINVAHDQKLCVFLLFVARHDKTSFISIAKLKNPEKILENLQQNLQILQPIQVLQNTNYEFLIAYAAYCCSIKSDIDYQIQILLSISNENTKKNCLENFVNINNGFNKKLPLNIIAKILPFALSHLYESLFIALTRNISENYLLRFFQSCDEIIPIENIPFIDAVFQNRIIIIEKILEELKNASDKLINIFSKPFFLGKIRESIVGYLKEGNKYFPTFMKNKLVLYLESIGCVNEIDQIERLIGNKLSETKIVYENLERDADLIVYLVEKTIKDHQSFENVQRKWKMAFDEYLISNFYEKNELLDVLTVIEKSNSASNFIYSKIEFLRLVVKSIKKEISAKQTINSIFTQLRPISSIDFKTKIYKKMLKNLLVTGKIKHIEHEELTFIISDIENHVGPHFNQKYNEFYKRFLIDQSLIIIQNMPIENFFNVINFLTNCAFKQLIILLSLKELNGLAFFSLDIFEKIYNFYMGLDNTCVENILAYIEFFPEKFKIDFIKSQKVIKCTEEQLLEFIKKNFCTNSSIENIIKNFKEFANIIGEYQEIIMKSDLSKIIIDQLIIEYTEIHKPKLLKDIIQACNNYFRYSLISKFLSSCEEMDFFLNKSYFLTIVKSLKPLPLPEQISCCQFLIQLSGRIGDQLDYLLASNIKNHREKIEIQQDTIVDQINIHIKNTNLDIEEYFYIMTILSKYTENDQFFITENLNTKILENVLSKRHDYNLIYLKLFEVPDCYRKYTICSNFYRNLYIQQSVFRYVEAMNFFKTIGNLNVNHIESYVKKMLQCMNFEDFFSLLVILKKQNFIAKNDSFITKEIKRNVKKFNDMTLDMGKFLYNLLTNEDQSVQEIIFNKIVLDFIYKLVVQLIVADNREWTFFAIPLNILVYKLEIIHRSIQYYNRNHKDIIDQDAISIITNISNIDQQDSEIILSMLFCQMPVYQFFKLITYIYENSLREDKRALCVATIKKLFSKKKFIDEKSLFYICDNIKAPEKEEISNIFFDSDLKAKTTKLLITLTKTKSLEKMVFIQGFDEKISINLLKDFFATGKKLRFRQQEINYIINYIQLYEKNLSALEFIEEISNHNCKDLKNIYSHHISKLIINADNNKKTVENLVIISYLKESYIKTNAIDIVFNSFEIPTLELVYENSIIDVKSESLFHQLIKRGSILFSHNYMKALKNETKKLRNDLCNKRILVEKFILIMQFTDKNRRIFNRFLDYSCDRPQEIDYYTKKIEEYNKFVMQYFKSIDCIEFFIDLYCKKATDCQDYKDKITIARNFSGKMLKQLTLPKELSIIKTISLKIFPINDIKIYKEQYVTSYIPDINIKTIRIFRDLEASFNTFSNDLKNLFNKHKKIKITDFNSVSNGDNFKFYDAIIAAKINIKTKSLELLKDYINYNHNETLLIRLSKTAKTFYSCFDHENEELQIASEHFLDILTQVPDVTLLEYKKAFSELKRLVDFDISQDELIRVLNIVELFSNCIPLCNLFKELQGGDFNDLHDALKTKTNSPISKKDLESCKYIWEFQRKCINKETFAESIEIFLDPGYTELQSCLMMISGKEGIIRELQNEMFFNEEVKKDEICSLVASSCVNIKSRNREIHIELEGLINGKVYNYQDLIEFKDRALFYSNIQALSNKKDDLYEGICRFVAFAESIIKIYNFSMNLISFGKESILSVSKYLFPEQFDSLNLYLENLINEYTERTHNIETAYKNFHMLTYLNPQQLSNLIESIYSKDNKETYHLLNFMHRIYIPNLHIKSIEFDYSLLHELGLRFKSIKTEKSYTLDFPHIYIENNENIRLICVKTEDFTRAIISISMKYSKTKIQANQVFFCHCKTQWPELLSFLCRILYCKKVKLFIIINCEKLSLENQTAFIDYLNLALKKDYKLTYKIVLISKELKSIIYDNLMSISNDDDKKVDILNEDQLCGNDQINEFTRNFCQDIFVVTSSLPGLGKSYYIRYKGQCLRYNMIELNISGIINYEVFNEMLESLNNDPVVLSVQINHVDDMKIVNEFITSLALFKQYYTPLKVYSLNENTKVYIEFANCFQNMLYISAHISKYIQNYEISSFSIYYIIPNDDFNLVSSYLNSYQNGSINKFKIDPPNKSSCYDLINNQLKDLNDINHYTVQSFIKIMSFLIKNFEKWPYTMEVTYNEYVGHLLGDNKIQFENLRSTIFKSLLDSSKEFTLKCIKSVKSDQIKAETIVNSKNYIKQLENAYKISIRWEETNHFAILFAPSGEQLVIYRKPDDVPQSINDIYTIQDCLEKNKSSKKISSSIDQYKFKDYSSISTQDLIEKILCFADKRHISIENLKNYILTPDNFVKMCLILAKAFSGIPIIIMGETGCGKTSLIRFLIKSILHEKFELMNIHTGTTYEDIKNVIRKYTEKSLIKPKKRYWVFFDEFNTSDYVGTISNIIVEKKFEGKEIPENVKFVAACNPYRLKSVQFEMREDVGLQKSLKYRQGSAQLIHIVKPLPYKIIEFVSDFGSLQDSELYSYAELIIRNMIGRKASLDYPKIVCCIHKYYSETDDVSSVSLRDVVRFAKLYNWFRESISQRKRIKMKKSSLRFLKEHKYEPYNENDDDESISLVLSITHCYYLRLSSLDHRREILKILEIHQSKIYPELEAIIKREQYNIISRFRISEEIAINEALSENIYAIIPCLMVKIPVFLCGKPGCSKSLSVQLIFSNLQGQASYDDYFQTLPDLYMVFYQGSDTCTSEGIIKVFEKANEKFNKNQISVVVFDEIGLAEVSIHNPLKVLHSLLENENIRSSFIGISNWRLDASKMNRALYLSRFDPNEKDIEETGNMICKSLPIKDMTSEVKKISQFYFKVKQSLKGTIYRDFYGLRDFYCVVKMTQERIKSEKERRKEYMTIISHALMRNFGGISETKKLFTDFIKSNLSKKELNTMPKTLSLIKENLTEETSRYLMIIAKKELIPLIIKCFISNFINKDYTIITGSNFEAAFEEKNCFNLLSNIVQYMEKGYFVLFHNADSIYSSLYDLFNQNFTKFKDRKYCRVGLGAHLNPRCLVHQNFKAIVFIENSKEKLQYLDPPFLNRFEKHMITLEDFIDKSHIIIANKIEEWVKKLTTINDKQITTAKKIIIPVYERDFLLHLVFMYSFMTSNDDENLKLCLEFLIKVSTTEILLLSDICCHDKDMKDFVRNKWIENHIGFELQIENIITGGKDNKLVVVTYDNINIEKNIRGSLKSKIHFQKVKHFKVEQDIKMDLDNFNNSDKKLYLLEIVYEYEEKLWGDIFWIIEDFKLRDDTKMLKPIIIVVKLLRYSEKILPGVLPKGWDIIMYEDLLCKRYKITESFYSLKDCDFIENFMVIKNNEADFPVLLKKAFRELNFDRNSDKDIDKHINKAISIISSSEKRRNLLLDKIKATIKKTYTRKVWIEKVFFSLSHSEKAMTIHDIIDNYVAGLFCKELISLLNLIERKNAMDSFISPNQEILDYFEEYFKFQSLSSILNNSMPIVRIKKLTLPFIFSAYDILDQLFKSAILDNKDYDLETILSDKRLSKTILFEQNGICNYDYIRKYVIKDIAKIILSKASVDGFFSIFALSFLNLLGVGKACLGRKITCLLANKHYFQALCNIFMVGKSINFISKDMIKIKINHSLEICKIINEICLLMVPGKGTFIRFGGVEGYFKSLKSLVSSINTLKNFELLSIDSGAIVDLWGKVFELNLSDENLRDILNSIKTYGVSSKKFIDFFIKSIKNSNSPEAFNVKSQYYSNIIRKFNTFLNTIIDDINQTELWKFSGCIIQALMIKMDLINTLKISQGLPDSYFILNTYADIIDKKLNENIKSAFAILLSDYIVMNIKNILETVSEEFFNNIIKDIPDIDNKRPLVQITYLAFIKAFIDEIAYNNKRSIKVYQDNIIEKFLYGSKEATVYNVYYLKCVKIVKDCTVKELMKNDTIASSMKIKCSYDNIKLEVKPIVANSMAFYENYLKLEWFTLEKSSVNFNKLLPTDNPYDILGFLLYFINHVYIKHKYHMGLEYIQKWYEKYEKTILKTLGIEILSLIKCFITNFPKNSPFYLDTNDKNLALMKKINYCFILAIVFAFKNNFDPISSMFFNEKSKSLDPSLIEILYCPGSEMEVLYQHFKIFLENFDNLNPKSFSSNYSKGSFNKCSCGYMYIIANCGGPMQIGKCEYCGLEIGGLNHHMIVRPGHVNFSDNEAKEYLNRRINDSDQRPGLKLTDLAWDTSIRNMTLSNSFQILRLIITVTIAGCSVILPRVSEDYQNALERNFKNIEREKPLKIINGLSIYHDQLFPKPTNLDYVWLISILSDFPVLMTENKGRIPLNQEIRNIFEYDAEKNIISKDRNIRITEYKNRQINDKVDLESFINETAKVDSTLSLFFRIKSNPSENDMLSQFQTFKNKHQYKILGYFFNDYENIMSLNSFYPIIKLSNYMLKTYNHKFTRTKAHMKSIKNLIEKDSQLKSYFEPFVEAMKNIKFPVRYNCFEVTEKLHYKDDSSLNNFFIEISEAEGKLLAAVLKTLAETQNNFLSHIFDEEYIENQPLYIVRLAKKRDIIYIPKTKDQLIKEFSICNPNYGSGQLITYDFKGMEDFIIDCARGKKIFNVLDFRFCTYKNEIFIKPEGDILIEMRESIRQVPLTKENKRTLKIFFENIEKNRLKYKKLIEDLKVSIEKIIDSMKNKAAIESLCLYEIVNNLKDQTIIQILFEENELSTFKIVNIIEIYEIVEKIYFRFYIEDVPIKYKELIMNENEAKKLIETFYYECNENDNLPSIKDVKNAIMRLMLRKLTLDIQVDEPIHKHIVYYSLWNEENCEKLSMAEFPFPRKFEFRNICEVYEMLSRTIKALRG</sequence>
<dbReference type="GO" id="GO:0016887">
    <property type="term" value="F:ATP hydrolysis activity"/>
    <property type="evidence" value="ECO:0007669"/>
    <property type="project" value="InterPro"/>
</dbReference>
<gene>
    <name evidence="8" type="ORF">SteCoe_13379</name>
</gene>
<dbReference type="InterPro" id="IPR031248">
    <property type="entry name" value="RNF213"/>
</dbReference>
<keyword evidence="6" id="KW-0391">Immunity</keyword>
<evidence type="ECO:0000313" key="9">
    <source>
        <dbReference type="Proteomes" id="UP000187209"/>
    </source>
</evidence>
<dbReference type="EMBL" id="MPUH01000240">
    <property type="protein sequence ID" value="OMJ85343.1"/>
    <property type="molecule type" value="Genomic_DNA"/>
</dbReference>
<dbReference type="InterPro" id="IPR003593">
    <property type="entry name" value="AAA+_ATPase"/>
</dbReference>
<evidence type="ECO:0000256" key="6">
    <source>
        <dbReference type="ARBA" id="ARBA00022859"/>
    </source>
</evidence>
<dbReference type="GO" id="GO:0005524">
    <property type="term" value="F:ATP binding"/>
    <property type="evidence" value="ECO:0007669"/>
    <property type="project" value="InterPro"/>
</dbReference>
<comment type="caution">
    <text evidence="8">The sequence shown here is derived from an EMBL/GenBank/DDBJ whole genome shotgun (WGS) entry which is preliminary data.</text>
</comment>
<organism evidence="8 9">
    <name type="scientific">Stentor coeruleus</name>
    <dbReference type="NCBI Taxonomy" id="5963"/>
    <lineage>
        <taxon>Eukaryota</taxon>
        <taxon>Sar</taxon>
        <taxon>Alveolata</taxon>
        <taxon>Ciliophora</taxon>
        <taxon>Postciliodesmatophora</taxon>
        <taxon>Heterotrichea</taxon>
        <taxon>Heterotrichida</taxon>
        <taxon>Stentoridae</taxon>
        <taxon>Stentor</taxon>
    </lineage>
</organism>
<protein>
    <recommendedName>
        <fullName evidence="7">RZ-type domain-containing protein</fullName>
    </recommendedName>
</protein>
<dbReference type="InterPro" id="IPR027417">
    <property type="entry name" value="P-loop_NTPase"/>
</dbReference>
<dbReference type="SMART" id="SM00382">
    <property type="entry name" value="AAA"/>
    <property type="match status" value="2"/>
</dbReference>
<dbReference type="InterPro" id="IPR011704">
    <property type="entry name" value="ATPase_dyneun-rel_AAA"/>
</dbReference>
<evidence type="ECO:0000259" key="7">
    <source>
        <dbReference type="PROSITE" id="PS51981"/>
    </source>
</evidence>
<dbReference type="PANTHER" id="PTHR22605:SF1">
    <property type="entry name" value="RZ-TYPE DOMAIN-CONTAINING PROTEIN"/>
    <property type="match status" value="1"/>
</dbReference>
<dbReference type="GO" id="GO:0002376">
    <property type="term" value="P:immune system process"/>
    <property type="evidence" value="ECO:0007669"/>
    <property type="project" value="UniProtKB-KW"/>
</dbReference>
<dbReference type="GO" id="GO:0005737">
    <property type="term" value="C:cytoplasm"/>
    <property type="evidence" value="ECO:0007669"/>
    <property type="project" value="UniProtKB-SubCell"/>
</dbReference>
<keyword evidence="9" id="KW-1185">Reference proteome</keyword>
<dbReference type="Pfam" id="PF07728">
    <property type="entry name" value="AAA_5"/>
    <property type="match status" value="1"/>
</dbReference>
<dbReference type="GO" id="GO:0008270">
    <property type="term" value="F:zinc ion binding"/>
    <property type="evidence" value="ECO:0007669"/>
    <property type="project" value="UniProtKB-KW"/>
</dbReference>
<keyword evidence="5" id="KW-0862">Zinc</keyword>
<keyword evidence="3" id="KW-0479">Metal-binding</keyword>
<dbReference type="PROSITE" id="PS51981">
    <property type="entry name" value="ZF_RZ"/>
    <property type="match status" value="1"/>
</dbReference>
<dbReference type="SUPFAM" id="SSF52540">
    <property type="entry name" value="P-loop containing nucleoside triphosphate hydrolases"/>
    <property type="match status" value="2"/>
</dbReference>
<dbReference type="CDD" id="cd00009">
    <property type="entry name" value="AAA"/>
    <property type="match status" value="1"/>
</dbReference>
<proteinExistence type="predicted"/>
<name>A0A1R2C8K5_9CILI</name>
<evidence type="ECO:0000313" key="8">
    <source>
        <dbReference type="EMBL" id="OMJ85343.1"/>
    </source>
</evidence>